<dbReference type="EMBL" id="JAFFHA010000005">
    <property type="protein sequence ID" value="KAK4655476.1"/>
    <property type="molecule type" value="Genomic_DNA"/>
</dbReference>
<organism evidence="2 3">
    <name type="scientific">Podospora pseudocomata</name>
    <dbReference type="NCBI Taxonomy" id="2093779"/>
    <lineage>
        <taxon>Eukaryota</taxon>
        <taxon>Fungi</taxon>
        <taxon>Dikarya</taxon>
        <taxon>Ascomycota</taxon>
        <taxon>Pezizomycotina</taxon>
        <taxon>Sordariomycetes</taxon>
        <taxon>Sordariomycetidae</taxon>
        <taxon>Sordariales</taxon>
        <taxon>Podosporaceae</taxon>
        <taxon>Podospora</taxon>
    </lineage>
</organism>
<sequence length="214" mass="23455">MEPFHSQQVGERQRKNEAQVASMMAFDDSLSAIDLDGDPKHLREPGQHPNVLSEDEEAALDTGSERVCRFPTLPSTESSVSQSQGFPSTAMPSPARQKPWKPHHRRQRKLTHRGVMGNATPGNALPSSTLLSSISLPNFPTLWDHEGSGENAGEACPLASAGSETSAANEAEIKRQKHARCVAAWKELQAEMKRRRQARRTGNDLAAAVEQMQL</sequence>
<protein>
    <submittedName>
        <fullName evidence="2">Uncharacterized protein</fullName>
    </submittedName>
</protein>
<comment type="caution">
    <text evidence="2">The sequence shown here is derived from an EMBL/GenBank/DDBJ whole genome shotgun (WGS) entry which is preliminary data.</text>
</comment>
<evidence type="ECO:0000313" key="2">
    <source>
        <dbReference type="EMBL" id="KAK4655476.1"/>
    </source>
</evidence>
<feature type="compositionally biased region" description="Basic and acidic residues" evidence="1">
    <location>
        <begin position="37"/>
        <end position="46"/>
    </location>
</feature>
<name>A0ABR0GI98_9PEZI</name>
<evidence type="ECO:0000256" key="1">
    <source>
        <dbReference type="SAM" id="MobiDB-lite"/>
    </source>
</evidence>
<gene>
    <name evidence="2" type="ORF">QC762_0050410</name>
</gene>
<feature type="region of interest" description="Disordered" evidence="1">
    <location>
        <begin position="147"/>
        <end position="175"/>
    </location>
</feature>
<dbReference type="Proteomes" id="UP001323405">
    <property type="component" value="Unassembled WGS sequence"/>
</dbReference>
<dbReference type="GeneID" id="87903100"/>
<dbReference type="RefSeq" id="XP_062744451.1">
    <property type="nucleotide sequence ID" value="XM_062883494.1"/>
</dbReference>
<evidence type="ECO:0000313" key="3">
    <source>
        <dbReference type="Proteomes" id="UP001323405"/>
    </source>
</evidence>
<feature type="compositionally biased region" description="Polar residues" evidence="1">
    <location>
        <begin position="1"/>
        <end position="10"/>
    </location>
</feature>
<reference evidence="2 3" key="1">
    <citation type="journal article" date="2023" name="bioRxiv">
        <title>High-quality genome assemblies of four members of thePodospora anserinaspecies complex.</title>
        <authorList>
            <person name="Ament-Velasquez S.L."/>
            <person name="Vogan A.A."/>
            <person name="Wallerman O."/>
            <person name="Hartmann F."/>
            <person name="Gautier V."/>
            <person name="Silar P."/>
            <person name="Giraud T."/>
            <person name="Johannesson H."/>
        </authorList>
    </citation>
    <scope>NUCLEOTIDE SEQUENCE [LARGE SCALE GENOMIC DNA]</scope>
    <source>
        <strain evidence="2 3">CBS 415.72m</strain>
    </source>
</reference>
<keyword evidence="3" id="KW-1185">Reference proteome</keyword>
<feature type="compositionally biased region" description="Basic residues" evidence="1">
    <location>
        <begin position="98"/>
        <end position="108"/>
    </location>
</feature>
<feature type="region of interest" description="Disordered" evidence="1">
    <location>
        <begin position="194"/>
        <end position="214"/>
    </location>
</feature>
<accession>A0ABR0GI98</accession>
<feature type="region of interest" description="Disordered" evidence="1">
    <location>
        <begin position="1"/>
        <end position="108"/>
    </location>
</feature>
<proteinExistence type="predicted"/>
<feature type="compositionally biased region" description="Polar residues" evidence="1">
    <location>
        <begin position="73"/>
        <end position="91"/>
    </location>
</feature>